<dbReference type="InterPro" id="IPR050425">
    <property type="entry name" value="NAD(P)_dehydrat-like"/>
</dbReference>
<accession>K2RDL4</accession>
<dbReference type="InterPro" id="IPR036291">
    <property type="entry name" value="NAD(P)-bd_dom_sf"/>
</dbReference>
<name>K2RDL4_MACPH</name>
<dbReference type="OrthoDB" id="2735536at2759"/>
<evidence type="ECO:0000256" key="2">
    <source>
        <dbReference type="ARBA" id="ARBA00023445"/>
    </source>
</evidence>
<feature type="domain" description="NAD-dependent epimerase/dehydratase" evidence="3">
    <location>
        <begin position="28"/>
        <end position="149"/>
    </location>
</feature>
<proteinExistence type="inferred from homology"/>
<evidence type="ECO:0000313" key="4">
    <source>
        <dbReference type="EMBL" id="EKG12658.1"/>
    </source>
</evidence>
<reference evidence="4 5" key="1">
    <citation type="journal article" date="2012" name="BMC Genomics">
        <title>Tools to kill: Genome of one of the most destructive plant pathogenic fungi Macrophomina phaseolina.</title>
        <authorList>
            <person name="Islam M.S."/>
            <person name="Haque M.S."/>
            <person name="Islam M.M."/>
            <person name="Emdad E.M."/>
            <person name="Halim A."/>
            <person name="Hossen Q.M.M."/>
            <person name="Hossain M.Z."/>
            <person name="Ahmed B."/>
            <person name="Rahim S."/>
            <person name="Rahman M.S."/>
            <person name="Alam M.M."/>
            <person name="Hou S."/>
            <person name="Wan X."/>
            <person name="Saito J.A."/>
            <person name="Alam M."/>
        </authorList>
    </citation>
    <scope>NUCLEOTIDE SEQUENCE [LARGE SCALE GENOMIC DNA]</scope>
    <source>
        <strain evidence="4 5">MS6</strain>
    </source>
</reference>
<dbReference type="GO" id="GO:0016616">
    <property type="term" value="F:oxidoreductase activity, acting on the CH-OH group of donors, NAD or NADP as acceptor"/>
    <property type="evidence" value="ECO:0007669"/>
    <property type="project" value="TreeGrafter"/>
</dbReference>
<evidence type="ECO:0000313" key="5">
    <source>
        <dbReference type="Proteomes" id="UP000007129"/>
    </source>
</evidence>
<dbReference type="InParanoid" id="K2RDL4"/>
<dbReference type="PANTHER" id="PTHR10366">
    <property type="entry name" value="NAD DEPENDENT EPIMERASE/DEHYDRATASE"/>
    <property type="match status" value="1"/>
</dbReference>
<dbReference type="InterPro" id="IPR001509">
    <property type="entry name" value="Epimerase_deHydtase"/>
</dbReference>
<sequence>MPTQSRLQKLLTQLSRPASTTAMSSHLIFITGSTGFIGSQVVSAALKAGHRVRLSVRKQEQIQKLKSLFAAHADKLDFVVIPDITKPDAFDGSLAGVDYIFHLASPMPGKGSDFKADYVAPAVQGTESMLNAAKAEKSVKRVIIVSSFLAVVPLGKMNDSSLHVTGMAESYSLKPDVIVPLLTSFTVQMVRATISQSTSTCLSLTALLAMASSTKHPRSLRIRRRRIG</sequence>
<dbReference type="eggNOG" id="KOG1502">
    <property type="taxonomic scope" value="Eukaryota"/>
</dbReference>
<gene>
    <name evidence="4" type="ORF">MPH_10202</name>
</gene>
<dbReference type="STRING" id="1126212.K2RDL4"/>
<comment type="caution">
    <text evidence="4">The sequence shown here is derived from an EMBL/GenBank/DDBJ whole genome shotgun (WGS) entry which is preliminary data.</text>
</comment>
<dbReference type="SUPFAM" id="SSF51735">
    <property type="entry name" value="NAD(P)-binding Rossmann-fold domains"/>
    <property type="match status" value="1"/>
</dbReference>
<evidence type="ECO:0000259" key="3">
    <source>
        <dbReference type="Pfam" id="PF01370"/>
    </source>
</evidence>
<dbReference type="EMBL" id="AHHD01000443">
    <property type="protein sequence ID" value="EKG12658.1"/>
    <property type="molecule type" value="Genomic_DNA"/>
</dbReference>
<dbReference type="Gene3D" id="3.40.50.720">
    <property type="entry name" value="NAD(P)-binding Rossmann-like Domain"/>
    <property type="match status" value="1"/>
</dbReference>
<dbReference type="AlphaFoldDB" id="K2RDL4"/>
<evidence type="ECO:0000256" key="1">
    <source>
        <dbReference type="ARBA" id="ARBA00023002"/>
    </source>
</evidence>
<protein>
    <submittedName>
        <fullName evidence="4">NAD-dependent epimerase/dehydratase</fullName>
    </submittedName>
</protein>
<dbReference type="Pfam" id="PF01370">
    <property type="entry name" value="Epimerase"/>
    <property type="match status" value="1"/>
</dbReference>
<comment type="similarity">
    <text evidence="2">Belongs to the NAD(P)-dependent epimerase/dehydratase family. Dihydroflavonol-4-reductase subfamily.</text>
</comment>
<organism evidence="4 5">
    <name type="scientific">Macrophomina phaseolina (strain MS6)</name>
    <name type="common">Charcoal rot fungus</name>
    <dbReference type="NCBI Taxonomy" id="1126212"/>
    <lineage>
        <taxon>Eukaryota</taxon>
        <taxon>Fungi</taxon>
        <taxon>Dikarya</taxon>
        <taxon>Ascomycota</taxon>
        <taxon>Pezizomycotina</taxon>
        <taxon>Dothideomycetes</taxon>
        <taxon>Dothideomycetes incertae sedis</taxon>
        <taxon>Botryosphaeriales</taxon>
        <taxon>Botryosphaeriaceae</taxon>
        <taxon>Macrophomina</taxon>
    </lineage>
</organism>
<dbReference type="Proteomes" id="UP000007129">
    <property type="component" value="Unassembled WGS sequence"/>
</dbReference>
<dbReference type="HOGENOM" id="CLU_1214978_0_0_1"/>
<dbReference type="VEuPathDB" id="FungiDB:MPH_10202"/>
<keyword evidence="1" id="KW-0560">Oxidoreductase</keyword>
<dbReference type="PANTHER" id="PTHR10366:SF812">
    <property type="entry name" value="VPS9 DOMAIN-CONTAINING PROTEIN"/>
    <property type="match status" value="1"/>
</dbReference>